<dbReference type="Proteomes" id="UP000738359">
    <property type="component" value="Unassembled WGS sequence"/>
</dbReference>
<protein>
    <recommendedName>
        <fullName evidence="6">Thioredoxin-dependent peroxiredoxin</fullName>
    </recommendedName>
</protein>
<dbReference type="FunFam" id="3.40.30.10:FF:000020">
    <property type="entry name" value="Peroxiredoxin"/>
    <property type="match status" value="1"/>
</dbReference>
<evidence type="ECO:0000259" key="9">
    <source>
        <dbReference type="PROSITE" id="PS51352"/>
    </source>
</evidence>
<dbReference type="GO" id="GO:0042744">
    <property type="term" value="P:hydrogen peroxide catabolic process"/>
    <property type="evidence" value="ECO:0007669"/>
    <property type="project" value="TreeGrafter"/>
</dbReference>
<dbReference type="GO" id="GO:0034599">
    <property type="term" value="P:cellular response to oxidative stress"/>
    <property type="evidence" value="ECO:0007669"/>
    <property type="project" value="InterPro"/>
</dbReference>
<dbReference type="PROSITE" id="PS51352">
    <property type="entry name" value="THIOREDOXIN_2"/>
    <property type="match status" value="1"/>
</dbReference>
<proteinExistence type="inferred from homology"/>
<dbReference type="SUPFAM" id="SSF52833">
    <property type="entry name" value="Thioredoxin-like"/>
    <property type="match status" value="1"/>
</dbReference>
<evidence type="ECO:0000256" key="1">
    <source>
        <dbReference type="ARBA" id="ARBA00010505"/>
    </source>
</evidence>
<evidence type="ECO:0000256" key="3">
    <source>
        <dbReference type="ARBA" id="ARBA00022862"/>
    </source>
</evidence>
<keyword evidence="5 8" id="KW-0676">Redox-active center</keyword>
<dbReference type="Pfam" id="PF08534">
    <property type="entry name" value="Redoxin"/>
    <property type="match status" value="1"/>
</dbReference>
<evidence type="ECO:0000256" key="2">
    <source>
        <dbReference type="ARBA" id="ARBA00022559"/>
    </source>
</evidence>
<keyword evidence="3 8" id="KW-0049">Antioxidant</keyword>
<feature type="active site" description="Cysteine sulfenic acid (-SOH) intermediate" evidence="7">
    <location>
        <position position="57"/>
    </location>
</feature>
<keyword evidence="2 8" id="KW-0575">Peroxidase</keyword>
<dbReference type="Gene3D" id="3.40.30.10">
    <property type="entry name" value="Glutaredoxin"/>
    <property type="match status" value="1"/>
</dbReference>
<evidence type="ECO:0000313" key="11">
    <source>
        <dbReference type="Proteomes" id="UP000738359"/>
    </source>
</evidence>
<keyword evidence="11" id="KW-1185">Reference proteome</keyword>
<organism evidence="10 11">
    <name type="scientific">Mortierella alpina</name>
    <name type="common">Oleaginous fungus</name>
    <name type="synonym">Mortierella renispora</name>
    <dbReference type="NCBI Taxonomy" id="64518"/>
    <lineage>
        <taxon>Eukaryota</taxon>
        <taxon>Fungi</taxon>
        <taxon>Fungi incertae sedis</taxon>
        <taxon>Mucoromycota</taxon>
        <taxon>Mortierellomycotina</taxon>
        <taxon>Mortierellomycetes</taxon>
        <taxon>Mortierellales</taxon>
        <taxon>Mortierellaceae</taxon>
        <taxon>Mortierella</taxon>
    </lineage>
</organism>
<keyword evidence="4 8" id="KW-0560">Oxidoreductase</keyword>
<evidence type="ECO:0000256" key="6">
    <source>
        <dbReference type="ARBA" id="ARBA00079296"/>
    </source>
</evidence>
<dbReference type="InterPro" id="IPR013766">
    <property type="entry name" value="Thioredoxin_domain"/>
</dbReference>
<dbReference type="GO" id="GO:0045454">
    <property type="term" value="P:cell redox homeostasis"/>
    <property type="evidence" value="ECO:0007669"/>
    <property type="project" value="TreeGrafter"/>
</dbReference>
<evidence type="ECO:0000256" key="8">
    <source>
        <dbReference type="RuleBase" id="RU366011"/>
    </source>
</evidence>
<evidence type="ECO:0000256" key="5">
    <source>
        <dbReference type="ARBA" id="ARBA00023284"/>
    </source>
</evidence>
<dbReference type="InterPro" id="IPR037944">
    <property type="entry name" value="PRX5-like"/>
</dbReference>
<comment type="caution">
    <text evidence="10">The sequence shown here is derived from an EMBL/GenBank/DDBJ whole genome shotgun (WGS) entry which is preliminary data.</text>
</comment>
<feature type="domain" description="Thioredoxin" evidence="9">
    <location>
        <begin position="4"/>
        <end position="169"/>
    </location>
</feature>
<dbReference type="InterPro" id="IPR013740">
    <property type="entry name" value="Redoxin"/>
</dbReference>
<dbReference type="InterPro" id="IPR036249">
    <property type="entry name" value="Thioredoxin-like_sf"/>
</dbReference>
<comment type="similarity">
    <text evidence="1 8">Belongs to the peroxiredoxin family. Prx5 subfamily.</text>
</comment>
<evidence type="ECO:0000256" key="7">
    <source>
        <dbReference type="PIRSR" id="PIRSR637944-1"/>
    </source>
</evidence>
<comment type="function">
    <text evidence="8">Thiol-specific peroxidase that catalyzes the reduction of hydrogen peroxide and organic hydroperoxides to water and alcohols, respectively. Plays a role in cell protection against oxidative stress by detoxifying peroxides.</text>
</comment>
<accession>A0A9P6JBK5</accession>
<evidence type="ECO:0000313" key="10">
    <source>
        <dbReference type="EMBL" id="KAF9965324.1"/>
    </source>
</evidence>
<dbReference type="OrthoDB" id="1882547at2759"/>
<reference evidence="10" key="1">
    <citation type="journal article" date="2020" name="Fungal Divers.">
        <title>Resolving the Mortierellaceae phylogeny through synthesis of multi-gene phylogenetics and phylogenomics.</title>
        <authorList>
            <person name="Vandepol N."/>
            <person name="Liber J."/>
            <person name="Desiro A."/>
            <person name="Na H."/>
            <person name="Kennedy M."/>
            <person name="Barry K."/>
            <person name="Grigoriev I.V."/>
            <person name="Miller A.N."/>
            <person name="O'Donnell K."/>
            <person name="Stajich J.E."/>
            <person name="Bonito G."/>
        </authorList>
    </citation>
    <scope>NUCLEOTIDE SEQUENCE</scope>
    <source>
        <strain evidence="10">CK1249</strain>
    </source>
</reference>
<dbReference type="AlphaFoldDB" id="A0A9P6JBK5"/>
<dbReference type="EMBL" id="JAAAHY010000265">
    <property type="protein sequence ID" value="KAF9965324.1"/>
    <property type="molecule type" value="Genomic_DNA"/>
</dbReference>
<name>A0A9P6JBK5_MORAP</name>
<evidence type="ECO:0000256" key="4">
    <source>
        <dbReference type="ARBA" id="ARBA00023002"/>
    </source>
</evidence>
<dbReference type="PANTHER" id="PTHR10430:SF16">
    <property type="entry name" value="PEROXIREDOXIN-5, MITOCHONDRIAL"/>
    <property type="match status" value="1"/>
</dbReference>
<dbReference type="CDD" id="cd03013">
    <property type="entry name" value="PRX5_like"/>
    <property type="match status" value="1"/>
</dbReference>
<dbReference type="PANTHER" id="PTHR10430">
    <property type="entry name" value="PEROXIREDOXIN"/>
    <property type="match status" value="1"/>
</dbReference>
<dbReference type="GO" id="GO:0005777">
    <property type="term" value="C:peroxisome"/>
    <property type="evidence" value="ECO:0007669"/>
    <property type="project" value="TreeGrafter"/>
</dbReference>
<sequence length="169" mass="18286">MTQIKVGDALPIVALKHCPYDPSLENACGIPQNLNLSQYQGKKIVIFGVPGAFTPTCQNSHLPEYHEKYAEFVAKGVDQIICVSTADPFVMDAWGKWTKVNDKIIMAADGNGEFVTATGLKQDLTKYGMGSVRSQRFALIADDLKITYIGVETGHDVTVSGADAVLAHL</sequence>
<dbReference type="GO" id="GO:0008379">
    <property type="term" value="F:thioredoxin peroxidase activity"/>
    <property type="evidence" value="ECO:0007669"/>
    <property type="project" value="InterPro"/>
</dbReference>
<dbReference type="GO" id="GO:0005739">
    <property type="term" value="C:mitochondrion"/>
    <property type="evidence" value="ECO:0007669"/>
    <property type="project" value="TreeGrafter"/>
</dbReference>
<gene>
    <name evidence="10" type="ORF">BGZ70_005037</name>
</gene>